<protein>
    <recommendedName>
        <fullName evidence="9">Growth arrest-specific protein 2</fullName>
    </recommendedName>
</protein>
<keyword evidence="8" id="KW-1185">Reference proteome</keyword>
<dbReference type="EMBL" id="JAZGQO010000015">
    <property type="protein sequence ID" value="KAK6169504.1"/>
    <property type="molecule type" value="Genomic_DNA"/>
</dbReference>
<comment type="similarity">
    <text evidence="4">Belongs to the GAS2 family.</text>
</comment>
<dbReference type="Gene3D" id="1.10.418.10">
    <property type="entry name" value="Calponin-like domain"/>
    <property type="match status" value="1"/>
</dbReference>
<dbReference type="PANTHER" id="PTHR46756:SF13">
    <property type="entry name" value="GROWTH ARREST-SPECIFIC PROTEIN 2"/>
    <property type="match status" value="1"/>
</dbReference>
<keyword evidence="3" id="KW-0206">Cytoskeleton</keyword>
<dbReference type="GO" id="GO:0005884">
    <property type="term" value="C:actin filament"/>
    <property type="evidence" value="ECO:0007669"/>
    <property type="project" value="TreeGrafter"/>
</dbReference>
<dbReference type="Pfam" id="PF02187">
    <property type="entry name" value="GAS2"/>
    <property type="match status" value="1"/>
</dbReference>
<dbReference type="GO" id="GO:0051015">
    <property type="term" value="F:actin filament binding"/>
    <property type="evidence" value="ECO:0007669"/>
    <property type="project" value="TreeGrafter"/>
</dbReference>
<dbReference type="PROSITE" id="PS51460">
    <property type="entry name" value="GAR"/>
    <property type="match status" value="1"/>
</dbReference>
<dbReference type="SMART" id="SM00243">
    <property type="entry name" value="GAS2"/>
    <property type="match status" value="1"/>
</dbReference>
<dbReference type="SUPFAM" id="SSF47576">
    <property type="entry name" value="Calponin-homology domain, CH-domain"/>
    <property type="match status" value="1"/>
</dbReference>
<evidence type="ECO:0000313" key="8">
    <source>
        <dbReference type="Proteomes" id="UP001347796"/>
    </source>
</evidence>
<dbReference type="InterPro" id="IPR036534">
    <property type="entry name" value="GAR_dom_sf"/>
</dbReference>
<dbReference type="GO" id="GO:0008093">
    <property type="term" value="F:cytoskeletal anchor activity"/>
    <property type="evidence" value="ECO:0007669"/>
    <property type="project" value="TreeGrafter"/>
</dbReference>
<dbReference type="GO" id="GO:0051764">
    <property type="term" value="P:actin crosslink formation"/>
    <property type="evidence" value="ECO:0007669"/>
    <property type="project" value="TreeGrafter"/>
</dbReference>
<evidence type="ECO:0000259" key="5">
    <source>
        <dbReference type="PROSITE" id="PS50021"/>
    </source>
</evidence>
<evidence type="ECO:0000256" key="3">
    <source>
        <dbReference type="ARBA" id="ARBA00023212"/>
    </source>
</evidence>
<dbReference type="PANTHER" id="PTHR46756">
    <property type="entry name" value="TRANSGELIN"/>
    <property type="match status" value="1"/>
</dbReference>
<evidence type="ECO:0000256" key="1">
    <source>
        <dbReference type="ARBA" id="ARBA00004245"/>
    </source>
</evidence>
<dbReference type="InterPro" id="IPR001715">
    <property type="entry name" value="CH_dom"/>
</dbReference>
<evidence type="ECO:0000259" key="6">
    <source>
        <dbReference type="PROSITE" id="PS51460"/>
    </source>
</evidence>
<dbReference type="SUPFAM" id="SSF143575">
    <property type="entry name" value="GAS2 domain-like"/>
    <property type="match status" value="1"/>
</dbReference>
<dbReference type="GO" id="GO:0008017">
    <property type="term" value="F:microtubule binding"/>
    <property type="evidence" value="ECO:0007669"/>
    <property type="project" value="InterPro"/>
</dbReference>
<keyword evidence="2" id="KW-0963">Cytoplasm</keyword>
<feature type="domain" description="GAR" evidence="6">
    <location>
        <begin position="182"/>
        <end position="254"/>
    </location>
</feature>
<proteinExistence type="inferred from homology"/>
<comment type="caution">
    <text evidence="7">The sequence shown here is derived from an EMBL/GenBank/DDBJ whole genome shotgun (WGS) entry which is preliminary data.</text>
</comment>
<dbReference type="Gene3D" id="3.30.920.20">
    <property type="entry name" value="Gas2-like domain"/>
    <property type="match status" value="1"/>
</dbReference>
<comment type="subcellular location">
    <subcellularLocation>
        <location evidence="1">Cytoplasm</location>
        <location evidence="1">Cytoskeleton</location>
    </subcellularLocation>
</comment>
<dbReference type="InterPro" id="IPR036872">
    <property type="entry name" value="CH_dom_sf"/>
</dbReference>
<sequence length="290" mass="33761">MNRISSDKNRQNYQELSLTPLKEDICQWLAKTLEIDISSETFLDVLDNGVYLCRLVKIIQSKAEECVKVGKFKEPLPNYKVRCKENAASGSWFARDNTTNFIQWCREYGIQDDCLFEAEDLVSYKYEKPVIVCLMELARLGYKFDLEPPTLIKMEKEIEKEEKLTEKEVAVKVVERPKSCVNNNKKLDSLDVKVRKVATKCGCLPYVKRIREGVYNIFGRVVFIRLLQGKHLMVRVGGGWDTLEHYLVTHEPQQIFEFRRAGSQDNLLDDAIDKKFLYMRAKYKSDTKST</sequence>
<dbReference type="SMART" id="SM00033">
    <property type="entry name" value="CH"/>
    <property type="match status" value="1"/>
</dbReference>
<dbReference type="Proteomes" id="UP001347796">
    <property type="component" value="Unassembled WGS sequence"/>
</dbReference>
<gene>
    <name evidence="7" type="ORF">SNE40_020547</name>
</gene>
<dbReference type="Pfam" id="PF00307">
    <property type="entry name" value="CH"/>
    <property type="match status" value="1"/>
</dbReference>
<organism evidence="7 8">
    <name type="scientific">Patella caerulea</name>
    <name type="common">Rayed Mediterranean limpet</name>
    <dbReference type="NCBI Taxonomy" id="87958"/>
    <lineage>
        <taxon>Eukaryota</taxon>
        <taxon>Metazoa</taxon>
        <taxon>Spiralia</taxon>
        <taxon>Lophotrochozoa</taxon>
        <taxon>Mollusca</taxon>
        <taxon>Gastropoda</taxon>
        <taxon>Patellogastropoda</taxon>
        <taxon>Patelloidea</taxon>
        <taxon>Patellidae</taxon>
        <taxon>Patella</taxon>
    </lineage>
</organism>
<evidence type="ECO:0008006" key="9">
    <source>
        <dbReference type="Google" id="ProtNLM"/>
    </source>
</evidence>
<accession>A0AAN8J0D9</accession>
<dbReference type="PROSITE" id="PS50021">
    <property type="entry name" value="CH"/>
    <property type="match status" value="1"/>
</dbReference>
<evidence type="ECO:0000313" key="7">
    <source>
        <dbReference type="EMBL" id="KAK6169504.1"/>
    </source>
</evidence>
<dbReference type="CDD" id="cd21204">
    <property type="entry name" value="CH_GAS2-like"/>
    <property type="match status" value="1"/>
</dbReference>
<name>A0AAN8J0D9_PATCE</name>
<dbReference type="AlphaFoldDB" id="A0AAN8J0D9"/>
<reference evidence="7 8" key="1">
    <citation type="submission" date="2024-01" db="EMBL/GenBank/DDBJ databases">
        <title>The genome of the rayed Mediterranean limpet Patella caerulea (Linnaeus, 1758).</title>
        <authorList>
            <person name="Anh-Thu Weber A."/>
            <person name="Halstead-Nussloch G."/>
        </authorList>
    </citation>
    <scope>NUCLEOTIDE SEQUENCE [LARGE SCALE GENOMIC DNA]</scope>
    <source>
        <strain evidence="7">AATW-2023a</strain>
        <tissue evidence="7">Whole specimen</tissue>
    </source>
</reference>
<feature type="domain" description="Calponin-homology (CH)" evidence="5">
    <location>
        <begin position="19"/>
        <end position="142"/>
    </location>
</feature>
<evidence type="ECO:0000256" key="4">
    <source>
        <dbReference type="ARBA" id="ARBA00038441"/>
    </source>
</evidence>
<evidence type="ECO:0000256" key="2">
    <source>
        <dbReference type="ARBA" id="ARBA00022490"/>
    </source>
</evidence>
<dbReference type="InterPro" id="IPR003108">
    <property type="entry name" value="GAR_dom"/>
</dbReference>